<name>A0A1G2FYJ5_9BACT</name>
<dbReference type="AlphaFoldDB" id="A0A1G2FYJ5"/>
<evidence type="ECO:0008006" key="3">
    <source>
        <dbReference type="Google" id="ProtNLM"/>
    </source>
</evidence>
<dbReference type="EMBL" id="MHNI01000011">
    <property type="protein sequence ID" value="OGZ43143.1"/>
    <property type="molecule type" value="Genomic_DNA"/>
</dbReference>
<evidence type="ECO:0000313" key="2">
    <source>
        <dbReference type="Proteomes" id="UP000176700"/>
    </source>
</evidence>
<gene>
    <name evidence="1" type="ORF">A2W41_00410</name>
</gene>
<organism evidence="1 2">
    <name type="scientific">Candidatus Ryanbacteria bacterium RIFCSPHIGHO2_01_45_13</name>
    <dbReference type="NCBI Taxonomy" id="1802112"/>
    <lineage>
        <taxon>Bacteria</taxon>
        <taxon>Candidatus Ryaniibacteriota</taxon>
    </lineage>
</organism>
<reference evidence="1 2" key="1">
    <citation type="journal article" date="2016" name="Nat. Commun.">
        <title>Thousands of microbial genomes shed light on interconnected biogeochemical processes in an aquifer system.</title>
        <authorList>
            <person name="Anantharaman K."/>
            <person name="Brown C.T."/>
            <person name="Hug L.A."/>
            <person name="Sharon I."/>
            <person name="Castelle C.J."/>
            <person name="Probst A.J."/>
            <person name="Thomas B.C."/>
            <person name="Singh A."/>
            <person name="Wilkins M.J."/>
            <person name="Karaoz U."/>
            <person name="Brodie E.L."/>
            <person name="Williams K.H."/>
            <person name="Hubbard S.S."/>
            <person name="Banfield J.F."/>
        </authorList>
    </citation>
    <scope>NUCLEOTIDE SEQUENCE [LARGE SCALE GENOMIC DNA]</scope>
</reference>
<evidence type="ECO:0000313" key="1">
    <source>
        <dbReference type="EMBL" id="OGZ43143.1"/>
    </source>
</evidence>
<protein>
    <recommendedName>
        <fullName evidence="3">NTP pyrophosphohydrolase MazG putative catalytic core domain-containing protein</fullName>
    </recommendedName>
</protein>
<dbReference type="Proteomes" id="UP000176700">
    <property type="component" value="Unassembled WGS sequence"/>
</dbReference>
<sequence>MAQLSEMLSAVNQHWNINDLKRVYPHLSRKPRSRHQAECVKQISLHFAEACERLAEACEEVGHGNVLNVHKVQEALQRFLVSTLQLANVLGCGDRDLEFLLKEWVKKRAVLPDVR</sequence>
<accession>A0A1G2FYJ5</accession>
<comment type="caution">
    <text evidence="1">The sequence shown here is derived from an EMBL/GenBank/DDBJ whole genome shotgun (WGS) entry which is preliminary data.</text>
</comment>
<proteinExistence type="predicted"/>